<accession>A0A0J1BCM5</accession>
<evidence type="ECO:0000256" key="1">
    <source>
        <dbReference type="SAM" id="MobiDB-lite"/>
    </source>
</evidence>
<keyword evidence="2" id="KW-0812">Transmembrane</keyword>
<protein>
    <recommendedName>
        <fullName evidence="3">DUF1559 domain-containing protein</fullName>
    </recommendedName>
</protein>
<feature type="transmembrane region" description="Helical" evidence="2">
    <location>
        <begin position="27"/>
        <end position="48"/>
    </location>
</feature>
<dbReference type="EMBL" id="LECT01000029">
    <property type="protein sequence ID" value="KLU04318.1"/>
    <property type="molecule type" value="Genomic_DNA"/>
</dbReference>
<dbReference type="AlphaFoldDB" id="A0A0J1BCM5"/>
<organism evidence="4 5">
    <name type="scientific">Rhodopirellula islandica</name>
    <dbReference type="NCBI Taxonomy" id="595434"/>
    <lineage>
        <taxon>Bacteria</taxon>
        <taxon>Pseudomonadati</taxon>
        <taxon>Planctomycetota</taxon>
        <taxon>Planctomycetia</taxon>
        <taxon>Pirellulales</taxon>
        <taxon>Pirellulaceae</taxon>
        <taxon>Rhodopirellula</taxon>
    </lineage>
</organism>
<dbReference type="STRING" id="595434.RISK_003904"/>
<evidence type="ECO:0000313" key="4">
    <source>
        <dbReference type="EMBL" id="KLU04318.1"/>
    </source>
</evidence>
<dbReference type="InterPro" id="IPR011453">
    <property type="entry name" value="DUF1559"/>
</dbReference>
<proteinExistence type="predicted"/>
<dbReference type="PANTHER" id="PTHR30093">
    <property type="entry name" value="GENERAL SECRETION PATHWAY PROTEIN G"/>
    <property type="match status" value="1"/>
</dbReference>
<dbReference type="Pfam" id="PF07596">
    <property type="entry name" value="SBP_bac_10"/>
    <property type="match status" value="1"/>
</dbReference>
<dbReference type="Gene3D" id="3.30.700.10">
    <property type="entry name" value="Glycoprotein, Type 4 Pilin"/>
    <property type="match status" value="1"/>
</dbReference>
<dbReference type="Proteomes" id="UP000036367">
    <property type="component" value="Unassembled WGS sequence"/>
</dbReference>
<dbReference type="InterPro" id="IPR012902">
    <property type="entry name" value="N_methyl_site"/>
</dbReference>
<comment type="caution">
    <text evidence="4">The sequence shown here is derived from an EMBL/GenBank/DDBJ whole genome shotgun (WGS) entry which is preliminary data.</text>
</comment>
<keyword evidence="5" id="KW-1185">Reference proteome</keyword>
<dbReference type="Pfam" id="PF07963">
    <property type="entry name" value="N_methyl"/>
    <property type="match status" value="1"/>
</dbReference>
<reference evidence="4" key="1">
    <citation type="submission" date="2015-05" db="EMBL/GenBank/DDBJ databases">
        <title>Permanent draft genome of Rhodopirellula islandicus K833.</title>
        <authorList>
            <person name="Kizina J."/>
            <person name="Richter M."/>
            <person name="Glockner F.O."/>
            <person name="Harder J."/>
        </authorList>
    </citation>
    <scope>NUCLEOTIDE SEQUENCE [LARGE SCALE GENOMIC DNA]</scope>
    <source>
        <strain evidence="4">K833</strain>
    </source>
</reference>
<sequence>MFIQRSGSRLPRLWSGHRNRQHSGFTLVELLVVIAIIGVLVGLLLPAVQAAREAARRMSCGNNFKQIGLGVHNYHAAFSQLPMHGTGATNESNDSWSLGDDHGIAPAPPVGFSRHMLSYSVGILPFIEQQGMWEHISNPLTDEADRTWPAMGPAPYAVRYEPWRTDVPTYRCPSDPGRGLPTVGRSNYAACVGDATSRTQIGASHFAGGQGRWRYQDETYLVRQCRANLRGVFVPRGNTMFRDILDGTSNTIMCGEIVTDLGDRDIRSAAALNNGGHGGQWGNGIMGNPKTCEDNALIDPARPGFWLAGTTTSGGATTRGGRWADFRPLYSQFLCILPPNSEVCLGGNHGTEGITTASSRHQGGVHVLMADGAVKFITDSIEAGNSRAETVWHRNASEESSNPPGSASPYGLWGSLGTRGAREVIDQEF</sequence>
<evidence type="ECO:0000313" key="5">
    <source>
        <dbReference type="Proteomes" id="UP000036367"/>
    </source>
</evidence>
<dbReference type="PATRIC" id="fig|595434.4.peg.3703"/>
<dbReference type="NCBIfam" id="TIGR02532">
    <property type="entry name" value="IV_pilin_GFxxxE"/>
    <property type="match status" value="1"/>
</dbReference>
<dbReference type="InterPro" id="IPR027558">
    <property type="entry name" value="Pre_pil_HX9DG_C"/>
</dbReference>
<evidence type="ECO:0000256" key="2">
    <source>
        <dbReference type="SAM" id="Phobius"/>
    </source>
</evidence>
<keyword evidence="2" id="KW-1133">Transmembrane helix</keyword>
<dbReference type="SUPFAM" id="SSF54523">
    <property type="entry name" value="Pili subunits"/>
    <property type="match status" value="1"/>
</dbReference>
<dbReference type="RefSeq" id="WP_047815239.1">
    <property type="nucleotide sequence ID" value="NZ_LECT01000029.1"/>
</dbReference>
<evidence type="ECO:0000259" key="3">
    <source>
        <dbReference type="Pfam" id="PF07596"/>
    </source>
</evidence>
<dbReference type="InterPro" id="IPR045584">
    <property type="entry name" value="Pilin-like"/>
</dbReference>
<gene>
    <name evidence="4" type="ORF">RISK_003904</name>
</gene>
<dbReference type="PROSITE" id="PS00409">
    <property type="entry name" value="PROKAR_NTER_METHYL"/>
    <property type="match status" value="1"/>
</dbReference>
<name>A0A0J1BCM5_RHOIS</name>
<keyword evidence="2" id="KW-0472">Membrane</keyword>
<dbReference type="PANTHER" id="PTHR30093:SF2">
    <property type="entry name" value="TYPE II SECRETION SYSTEM PROTEIN H"/>
    <property type="match status" value="1"/>
</dbReference>
<feature type="domain" description="DUF1559" evidence="3">
    <location>
        <begin position="49"/>
        <end position="383"/>
    </location>
</feature>
<dbReference type="NCBIfam" id="TIGR04294">
    <property type="entry name" value="pre_pil_HX9DG"/>
    <property type="match status" value="1"/>
</dbReference>
<feature type="region of interest" description="Disordered" evidence="1">
    <location>
        <begin position="395"/>
        <end position="414"/>
    </location>
</feature>